<dbReference type="EMBL" id="CP003117">
    <property type="protein sequence ID" value="AET63699.1"/>
    <property type="molecule type" value="Genomic_DNA"/>
</dbReference>
<dbReference type="InterPro" id="IPR038765">
    <property type="entry name" value="Papain-like_cys_pep_sf"/>
</dbReference>
<dbReference type="InterPro" id="IPR022409">
    <property type="entry name" value="PKD/Chitinase_dom"/>
</dbReference>
<dbReference type="PROSITE" id="PS50093">
    <property type="entry name" value="PKD"/>
    <property type="match status" value="4"/>
</dbReference>
<evidence type="ECO:0000259" key="2">
    <source>
        <dbReference type="PROSITE" id="PS50093"/>
    </source>
</evidence>
<protein>
    <recommendedName>
        <fullName evidence="2">PKD domain-containing protein</fullName>
    </recommendedName>
</protein>
<dbReference type="InterPro" id="IPR011047">
    <property type="entry name" value="Quinoprotein_ADH-like_sf"/>
</dbReference>
<evidence type="ECO:0000256" key="1">
    <source>
        <dbReference type="SAM" id="MobiDB-lite"/>
    </source>
</evidence>
<dbReference type="KEGG" id="mhi:Mhar_0312"/>
<feature type="domain" description="PKD" evidence="2">
    <location>
        <begin position="523"/>
        <end position="605"/>
    </location>
</feature>
<dbReference type="Proteomes" id="UP000005877">
    <property type="component" value="Chromosome"/>
</dbReference>
<feature type="domain" description="PKD" evidence="2">
    <location>
        <begin position="349"/>
        <end position="421"/>
    </location>
</feature>
<dbReference type="PANTHER" id="PTHR42754:SF1">
    <property type="entry name" value="LIPOPROTEIN"/>
    <property type="match status" value="1"/>
</dbReference>
<dbReference type="PATRIC" id="fig|1110509.7.peg.354"/>
<evidence type="ECO:0000313" key="3">
    <source>
        <dbReference type="EMBL" id="AET63699.1"/>
    </source>
</evidence>
<dbReference type="InterPro" id="IPR013783">
    <property type="entry name" value="Ig-like_fold"/>
</dbReference>
<dbReference type="SMART" id="SM00089">
    <property type="entry name" value="PKD"/>
    <property type="match status" value="4"/>
</dbReference>
<dbReference type="SUPFAM" id="SSF49299">
    <property type="entry name" value="PKD domain"/>
    <property type="match status" value="4"/>
</dbReference>
<dbReference type="InterPro" id="IPR035986">
    <property type="entry name" value="PKD_dom_sf"/>
</dbReference>
<dbReference type="Gene3D" id="2.60.40.10">
    <property type="entry name" value="Immunoglobulins"/>
    <property type="match status" value="4"/>
</dbReference>
<evidence type="ECO:0000313" key="4">
    <source>
        <dbReference type="Proteomes" id="UP000005877"/>
    </source>
</evidence>
<dbReference type="SUPFAM" id="SSF54001">
    <property type="entry name" value="Cysteine proteinases"/>
    <property type="match status" value="1"/>
</dbReference>
<dbReference type="Pfam" id="PF18911">
    <property type="entry name" value="PKD_4"/>
    <property type="match status" value="4"/>
</dbReference>
<dbReference type="InterPro" id="IPR002931">
    <property type="entry name" value="Transglutaminase-like"/>
</dbReference>
<gene>
    <name evidence="3" type="ordered locus">Mhar_0312</name>
</gene>
<dbReference type="InterPro" id="IPR000601">
    <property type="entry name" value="PKD_dom"/>
</dbReference>
<organism evidence="3 4">
    <name type="scientific">Methanothrix harundinacea (strain 6Ac)</name>
    <name type="common">Methanosaeta harundinacea</name>
    <dbReference type="NCBI Taxonomy" id="1110509"/>
    <lineage>
        <taxon>Archaea</taxon>
        <taxon>Methanobacteriati</taxon>
        <taxon>Methanobacteriota</taxon>
        <taxon>Stenosarchaea group</taxon>
        <taxon>Methanomicrobia</taxon>
        <taxon>Methanotrichales</taxon>
        <taxon>Methanotrichaceae</taxon>
        <taxon>Methanothrix</taxon>
    </lineage>
</organism>
<dbReference type="Gene3D" id="3.10.620.30">
    <property type="match status" value="1"/>
</dbReference>
<feature type="compositionally biased region" description="Basic and acidic residues" evidence="1">
    <location>
        <begin position="604"/>
        <end position="626"/>
    </location>
</feature>
<keyword evidence="4" id="KW-1185">Reference proteome</keyword>
<dbReference type="CDD" id="cd00146">
    <property type="entry name" value="PKD"/>
    <property type="match status" value="4"/>
</dbReference>
<dbReference type="AlphaFoldDB" id="G7WLV6"/>
<dbReference type="SUPFAM" id="SSF50998">
    <property type="entry name" value="Quinoprotein alcohol dehydrogenase-like"/>
    <property type="match status" value="1"/>
</dbReference>
<dbReference type="Pfam" id="PF01841">
    <property type="entry name" value="Transglut_core"/>
    <property type="match status" value="1"/>
</dbReference>
<reference evidence="3 4" key="1">
    <citation type="journal article" date="2012" name="PLoS ONE">
        <title>The genome characteristics and predicted function of methyl-group oxidation pathway in the obligate aceticlastic methanogens, Methanosaeta spp.</title>
        <authorList>
            <person name="Zhu J."/>
            <person name="Zheng H."/>
            <person name="Ai G."/>
            <person name="Zhang G."/>
            <person name="Liu D."/>
            <person name="Liu X."/>
            <person name="Dong X."/>
        </authorList>
    </citation>
    <scope>NUCLEOTIDE SEQUENCE [LARGE SCALE GENOMIC DNA]</scope>
    <source>
        <strain evidence="3 4">6Ac</strain>
    </source>
</reference>
<name>G7WLV6_METH6</name>
<accession>G7WLV6</accession>
<feature type="domain" description="PKD" evidence="2">
    <location>
        <begin position="298"/>
        <end position="352"/>
    </location>
</feature>
<dbReference type="HOGENOM" id="CLU_351477_0_0_2"/>
<proteinExistence type="predicted"/>
<feature type="region of interest" description="Disordered" evidence="1">
    <location>
        <begin position="595"/>
        <end position="626"/>
    </location>
</feature>
<feature type="domain" description="PKD" evidence="2">
    <location>
        <begin position="438"/>
        <end position="526"/>
    </location>
</feature>
<sequence length="991" mass="108586">MLSVSIVCCYVTSCEEAAYALGESGSMKLDQYSLSELNGSEIATFTVTSRSGDTGEKTICPGERDLASIKKEIEKRVEVGNQKVVDKAASLAQRFPGDHSVEQVCEIFEYLKNNWNYTGDPRCGEFYRYANQTIRLGEEIGRAGAGDCDDFAILMAALIENIGGTTKINLVYDEWQGHAYTEVCIGKHNSNDNKVNKTSTWLKKKYNVEKIYAHVDESGFVWLNLDWWADHPGGPFYPVDNHKGFVRVNPHLPIVSLNPPNIPPNPVISWEVEEPNAREPIIFDASQSYDLYGGIADYEWDFGDGVREKGPVVNHTYRKGGPYPVMLKVTDVEGKENRTISSIEVNEPPVAEFSYSIEDKKSGYLITFDASESYDEEDGEVASFTWNFGDGHTTMELSDGLATNFYPRSGTFNVSLTVKDSNRALGVKSIPIKINLPPIAKFSVNNSEPNVGEGIAVDASQSLDADGKITEYRWNFGDGKTARGPQAIHNYLKGGNFIIKLEIIDDNDAVNSTTRDLRVNKPPVAAFSYAPTSPRADGIVTFDADESEDLDGRIVDYLWDFGEGGRKQGFACVDYKYIKGGVYSVVLTVTDDDGAKSSNSKKVTVGEKESSTAEDHRPERGVLAESDKKGLEGWSRTFGGAGQDGGYSVEQTADGGYIIAGRTLDAFGGDDLWLIKTNSAGYRAWDTSFGWEGADWGNSVQQTADGGYIITGYTQDDLGGKDVWLIKTDSAGNRVWDRTFGGSGQDEGNSVQQTADGGYIIAGYTLDNFGGDDLWLIKTDPDGDLVWERTFGGKGHEQGDSVWQTDDGGYVITGRTLDNFGGDDLWLIKTDLAGDLVWERTFGGEGADWGHSVQQTADEGYIITGYTLDDFGGKDLYLIKTDSFGYSEWERAFGGAGQEEGHSVQQTVDGGYIITGYTLDDFGGDDLWLIKTDSSGYRVWDRTFGGAGQEVGFSVQQTTDEGYIITGYTLDNFGGDDLWLIKTDKNGNLVG</sequence>
<dbReference type="PANTHER" id="PTHR42754">
    <property type="entry name" value="ENDOGLUCANASE"/>
    <property type="match status" value="1"/>
</dbReference>
<dbReference type="STRING" id="1110509.Mhar_0312"/>